<dbReference type="InterPro" id="IPR009038">
    <property type="entry name" value="GOLD_dom"/>
</dbReference>
<dbReference type="PROSITE" id="PS50866">
    <property type="entry name" value="GOLD"/>
    <property type="match status" value="1"/>
</dbReference>
<evidence type="ECO:0000256" key="8">
    <source>
        <dbReference type="SAM" id="Phobius"/>
    </source>
</evidence>
<keyword evidence="5 8" id="KW-1133">Transmembrane helix</keyword>
<dbReference type="EMBL" id="CALTRL010005822">
    <property type="protein sequence ID" value="CAH7686908.1"/>
    <property type="molecule type" value="Genomic_DNA"/>
</dbReference>
<protein>
    <submittedName>
        <fullName evidence="10">Emp24/gp25L/p24 family/GOLD-domain-containing protein</fullName>
    </submittedName>
</protein>
<evidence type="ECO:0000256" key="5">
    <source>
        <dbReference type="ARBA" id="ARBA00022989"/>
    </source>
</evidence>
<keyword evidence="4" id="KW-0732">Signal</keyword>
<feature type="transmembrane region" description="Helical" evidence="8">
    <location>
        <begin position="21"/>
        <end position="44"/>
    </location>
</feature>
<comment type="subcellular location">
    <subcellularLocation>
        <location evidence="1 7">Membrane</location>
        <topology evidence="1 7">Single-pass type I membrane protein</topology>
    </subcellularLocation>
</comment>
<dbReference type="Pfam" id="PF01105">
    <property type="entry name" value="EMP24_GP25L"/>
    <property type="match status" value="1"/>
</dbReference>
<evidence type="ECO:0000256" key="2">
    <source>
        <dbReference type="ARBA" id="ARBA00007104"/>
    </source>
</evidence>
<dbReference type="GO" id="GO:0016020">
    <property type="term" value="C:membrane"/>
    <property type="evidence" value="ECO:0007669"/>
    <property type="project" value="UniProtKB-SubCell"/>
</dbReference>
<keyword evidence="11" id="KW-1185">Reference proteome</keyword>
<proteinExistence type="inferred from homology"/>
<comment type="similarity">
    <text evidence="2 7">Belongs to the EMP24/GP25L family.</text>
</comment>
<name>A0AAV0BI45_PHAPC</name>
<keyword evidence="6 8" id="KW-0472">Membrane</keyword>
<keyword evidence="3 7" id="KW-0812">Transmembrane</keyword>
<evidence type="ECO:0000256" key="4">
    <source>
        <dbReference type="ARBA" id="ARBA00022729"/>
    </source>
</evidence>
<sequence length="255" mass="29981">MRFKIFRSHTSRDNSSFYKNFTSLILLISSTILIGSINSLYFYLESGAERCFREELPQHTIVYGNYKGEDWDPNKKIYQLNPHLGVQITVTETDTQEVIVNTRGVPVGKFTFTSHEAGEHLICLRTNHTSSSSWLGSSSSSNRVKLHLDLTIGQSKIDHEFEKDHVEDLATRVRELNDRLKDIRSEQQYQREREILFRDLSEKTNRDAVWWSLLQIFVLIYMCVWQLRHLRTFFESKSEDVSFNLIFLSLSREPY</sequence>
<organism evidence="10 11">
    <name type="scientific">Phakopsora pachyrhizi</name>
    <name type="common">Asian soybean rust disease fungus</name>
    <dbReference type="NCBI Taxonomy" id="170000"/>
    <lineage>
        <taxon>Eukaryota</taxon>
        <taxon>Fungi</taxon>
        <taxon>Dikarya</taxon>
        <taxon>Basidiomycota</taxon>
        <taxon>Pucciniomycotina</taxon>
        <taxon>Pucciniomycetes</taxon>
        <taxon>Pucciniales</taxon>
        <taxon>Phakopsoraceae</taxon>
        <taxon>Phakopsora</taxon>
    </lineage>
</organism>
<feature type="domain" description="GOLD" evidence="9">
    <location>
        <begin position="49"/>
        <end position="150"/>
    </location>
</feature>
<evidence type="ECO:0000259" key="9">
    <source>
        <dbReference type="PROSITE" id="PS50866"/>
    </source>
</evidence>
<reference evidence="10" key="1">
    <citation type="submission" date="2022-06" db="EMBL/GenBank/DDBJ databases">
        <authorList>
            <consortium name="SYNGENTA / RWTH Aachen University"/>
        </authorList>
    </citation>
    <scope>NUCLEOTIDE SEQUENCE</scope>
</reference>
<gene>
    <name evidence="10" type="ORF">PPACK8108_LOCUS21619</name>
</gene>
<accession>A0AAV0BI45</accession>
<evidence type="ECO:0000256" key="1">
    <source>
        <dbReference type="ARBA" id="ARBA00004479"/>
    </source>
</evidence>
<dbReference type="Proteomes" id="UP001153365">
    <property type="component" value="Unassembled WGS sequence"/>
</dbReference>
<evidence type="ECO:0000256" key="7">
    <source>
        <dbReference type="RuleBase" id="RU003827"/>
    </source>
</evidence>
<dbReference type="PANTHER" id="PTHR22811">
    <property type="entry name" value="TRANSMEMBRANE EMP24 DOMAIN-CONTAINING PROTEIN"/>
    <property type="match status" value="1"/>
</dbReference>
<evidence type="ECO:0000313" key="11">
    <source>
        <dbReference type="Proteomes" id="UP001153365"/>
    </source>
</evidence>
<evidence type="ECO:0000256" key="3">
    <source>
        <dbReference type="ARBA" id="ARBA00022692"/>
    </source>
</evidence>
<dbReference type="AlphaFoldDB" id="A0AAV0BI45"/>
<evidence type="ECO:0000313" key="10">
    <source>
        <dbReference type="EMBL" id="CAH7686908.1"/>
    </source>
</evidence>
<dbReference type="InterPro" id="IPR015720">
    <property type="entry name" value="Emp24-like"/>
</dbReference>
<comment type="caution">
    <text evidence="10">The sequence shown here is derived from an EMBL/GenBank/DDBJ whole genome shotgun (WGS) entry which is preliminary data.</text>
</comment>
<evidence type="ECO:0000256" key="6">
    <source>
        <dbReference type="ARBA" id="ARBA00023136"/>
    </source>
</evidence>
<dbReference type="SMART" id="SM01190">
    <property type="entry name" value="EMP24_GP25L"/>
    <property type="match status" value="1"/>
</dbReference>